<sequence length="137" mass="14327">MGGPGAVLQGCSASFAVARTGAPITAASVPVRPRGAFVAAASAEGAGDRNADVAAALCWSAAGDALLVGPSIFWRGWRSFGGGTLRGRRRHVATRPPPCCTRVRRSRSSTFICTVNKEKQQRTHETYLALAAMITLE</sequence>
<accession>A0A4C2AG17</accession>
<proteinExistence type="predicted"/>
<dbReference type="OrthoDB" id="2133758at2759"/>
<comment type="caution">
    <text evidence="1">The sequence shown here is derived from an EMBL/GenBank/DDBJ whole genome shotgun (WGS) entry which is preliminary data.</text>
</comment>
<dbReference type="AlphaFoldDB" id="A0A4C2AG17"/>
<dbReference type="Proteomes" id="UP000299102">
    <property type="component" value="Unassembled WGS sequence"/>
</dbReference>
<evidence type="ECO:0000313" key="2">
    <source>
        <dbReference type="Proteomes" id="UP000299102"/>
    </source>
</evidence>
<organism evidence="1 2">
    <name type="scientific">Eumeta variegata</name>
    <name type="common">Bagworm moth</name>
    <name type="synonym">Eumeta japonica</name>
    <dbReference type="NCBI Taxonomy" id="151549"/>
    <lineage>
        <taxon>Eukaryota</taxon>
        <taxon>Metazoa</taxon>
        <taxon>Ecdysozoa</taxon>
        <taxon>Arthropoda</taxon>
        <taxon>Hexapoda</taxon>
        <taxon>Insecta</taxon>
        <taxon>Pterygota</taxon>
        <taxon>Neoptera</taxon>
        <taxon>Endopterygota</taxon>
        <taxon>Lepidoptera</taxon>
        <taxon>Glossata</taxon>
        <taxon>Ditrysia</taxon>
        <taxon>Tineoidea</taxon>
        <taxon>Psychidae</taxon>
        <taxon>Oiketicinae</taxon>
        <taxon>Eumeta</taxon>
    </lineage>
</organism>
<gene>
    <name evidence="1" type="ORF">EVAR_98883_1</name>
</gene>
<name>A0A4C2AG17_EUMVA</name>
<evidence type="ECO:0000313" key="1">
    <source>
        <dbReference type="EMBL" id="GBP98049.1"/>
    </source>
</evidence>
<keyword evidence="2" id="KW-1185">Reference proteome</keyword>
<reference evidence="1 2" key="1">
    <citation type="journal article" date="2019" name="Commun. Biol.">
        <title>The bagworm genome reveals a unique fibroin gene that provides high tensile strength.</title>
        <authorList>
            <person name="Kono N."/>
            <person name="Nakamura H."/>
            <person name="Ohtoshi R."/>
            <person name="Tomita M."/>
            <person name="Numata K."/>
            <person name="Arakawa K."/>
        </authorList>
    </citation>
    <scope>NUCLEOTIDE SEQUENCE [LARGE SCALE GENOMIC DNA]</scope>
</reference>
<dbReference type="EMBL" id="BGZK01003054">
    <property type="protein sequence ID" value="GBP98049.1"/>
    <property type="molecule type" value="Genomic_DNA"/>
</dbReference>
<protein>
    <submittedName>
        <fullName evidence="1">Uncharacterized protein</fullName>
    </submittedName>
</protein>